<organism evidence="3 4">
    <name type="scientific">Meloidogyne enterolobii</name>
    <name type="common">Root-knot nematode worm</name>
    <name type="synonym">Meloidogyne mayaguensis</name>
    <dbReference type="NCBI Taxonomy" id="390850"/>
    <lineage>
        <taxon>Eukaryota</taxon>
        <taxon>Metazoa</taxon>
        <taxon>Ecdysozoa</taxon>
        <taxon>Nematoda</taxon>
        <taxon>Chromadorea</taxon>
        <taxon>Rhabditida</taxon>
        <taxon>Tylenchina</taxon>
        <taxon>Tylenchomorpha</taxon>
        <taxon>Tylenchoidea</taxon>
        <taxon>Meloidogynidae</taxon>
        <taxon>Meloidogyninae</taxon>
        <taxon>Meloidogyne</taxon>
    </lineage>
</organism>
<sequence>MSELELINLGKLSKQQRLTKDNNNINILERISEKEESFYESNYCKSEEEKKLLSPSIKSSTKNNLLAICENKTIIKLNNEIEEEEEEKELINLNGKNFKNNLPDNEWFISLFLRSLQNERKLKWWKFPKKTEQEEFTIPICWLLLIIGFITNSWTIFSSQFIQFLILIENEKPIQKLFIFILIFINSFAIFGVYFQFLLLDIYYIIYF</sequence>
<name>A0A6V7WIR2_MELEN</name>
<keyword evidence="2" id="KW-0812">Transmembrane</keyword>
<evidence type="ECO:0000313" key="3">
    <source>
        <dbReference type="EMBL" id="CAD2186883.1"/>
    </source>
</evidence>
<dbReference type="AlphaFoldDB" id="A0A6V7WIR2"/>
<protein>
    <submittedName>
        <fullName evidence="3">Uncharacterized protein</fullName>
    </submittedName>
</protein>
<evidence type="ECO:0000256" key="1">
    <source>
        <dbReference type="SAM" id="Coils"/>
    </source>
</evidence>
<comment type="caution">
    <text evidence="3">The sequence shown here is derived from an EMBL/GenBank/DDBJ whole genome shotgun (WGS) entry which is preliminary data.</text>
</comment>
<proteinExistence type="predicted"/>
<feature type="transmembrane region" description="Helical" evidence="2">
    <location>
        <begin position="177"/>
        <end position="206"/>
    </location>
</feature>
<gene>
    <name evidence="3" type="ORF">MENT_LOCUS39421</name>
</gene>
<evidence type="ECO:0000313" key="4">
    <source>
        <dbReference type="Proteomes" id="UP000580250"/>
    </source>
</evidence>
<accession>A0A6V7WIR2</accession>
<dbReference type="Proteomes" id="UP000580250">
    <property type="component" value="Unassembled WGS sequence"/>
</dbReference>
<dbReference type="EMBL" id="CAJEWN010000610">
    <property type="protein sequence ID" value="CAD2186883.1"/>
    <property type="molecule type" value="Genomic_DNA"/>
</dbReference>
<evidence type="ECO:0000256" key="2">
    <source>
        <dbReference type="SAM" id="Phobius"/>
    </source>
</evidence>
<reference evidence="3 4" key="1">
    <citation type="submission" date="2020-08" db="EMBL/GenBank/DDBJ databases">
        <authorList>
            <person name="Koutsovoulos G."/>
            <person name="Danchin GJ E."/>
        </authorList>
    </citation>
    <scope>NUCLEOTIDE SEQUENCE [LARGE SCALE GENOMIC DNA]</scope>
</reference>
<feature type="transmembrane region" description="Helical" evidence="2">
    <location>
        <begin position="136"/>
        <end position="157"/>
    </location>
</feature>
<feature type="coiled-coil region" evidence="1">
    <location>
        <begin position="67"/>
        <end position="101"/>
    </location>
</feature>
<keyword evidence="1" id="KW-0175">Coiled coil</keyword>
<keyword evidence="2" id="KW-0472">Membrane</keyword>
<keyword evidence="2" id="KW-1133">Transmembrane helix</keyword>